<evidence type="ECO:0000313" key="4">
    <source>
        <dbReference type="Proteomes" id="UP001498476"/>
    </source>
</evidence>
<reference evidence="3 4" key="1">
    <citation type="journal article" date="2025" name="Microbiol. Resour. Announc.">
        <title>Draft genome sequences for Neonectria magnoliae and Neonectria punicea, canker pathogens of Liriodendron tulipifera and Acer saccharum in West Virginia.</title>
        <authorList>
            <person name="Petronek H.M."/>
            <person name="Kasson M.T."/>
            <person name="Metheny A.M."/>
            <person name="Stauder C.M."/>
            <person name="Lovett B."/>
            <person name="Lynch S.C."/>
            <person name="Garnas J.R."/>
            <person name="Kasson L.R."/>
            <person name="Stajich J.E."/>
        </authorList>
    </citation>
    <scope>NUCLEOTIDE SEQUENCE [LARGE SCALE GENOMIC DNA]</scope>
    <source>
        <strain evidence="3 4">NRRL 64653</strain>
    </source>
</reference>
<keyword evidence="4" id="KW-1185">Reference proteome</keyword>
<dbReference type="InterPro" id="IPR024079">
    <property type="entry name" value="MetalloPept_cat_dom_sf"/>
</dbReference>
<dbReference type="PANTHER" id="PTHR39399">
    <property type="entry name" value="PROTEIN ZPS1"/>
    <property type="match status" value="1"/>
</dbReference>
<dbReference type="Pfam" id="PF13933">
    <property type="entry name" value="HRXXH"/>
    <property type="match status" value="1"/>
</dbReference>
<feature type="compositionally biased region" description="Basic and acidic residues" evidence="1">
    <location>
        <begin position="304"/>
        <end position="313"/>
    </location>
</feature>
<dbReference type="Proteomes" id="UP001498476">
    <property type="component" value="Unassembled WGS sequence"/>
</dbReference>
<evidence type="ECO:0000256" key="1">
    <source>
        <dbReference type="SAM" id="MobiDB-lite"/>
    </source>
</evidence>
<dbReference type="InterPro" id="IPR039124">
    <property type="entry name" value="PRA1-like"/>
</dbReference>
<comment type="caution">
    <text evidence="3">The sequence shown here is derived from an EMBL/GenBank/DDBJ whole genome shotgun (WGS) entry which is preliminary data.</text>
</comment>
<dbReference type="EMBL" id="JAZAVJ010000185">
    <property type="protein sequence ID" value="KAK7408481.1"/>
    <property type="molecule type" value="Genomic_DNA"/>
</dbReference>
<protein>
    <submittedName>
        <fullName evidence="3">Prenylated Rab acceptor protein 1</fullName>
    </submittedName>
</protein>
<evidence type="ECO:0000313" key="3">
    <source>
        <dbReference type="EMBL" id="KAK7408481.1"/>
    </source>
</evidence>
<proteinExistence type="predicted"/>
<dbReference type="Gene3D" id="3.40.390.10">
    <property type="entry name" value="Collagenase (Catalytic Domain)"/>
    <property type="match status" value="1"/>
</dbReference>
<feature type="domain" description="Putative peptidase" evidence="2">
    <location>
        <begin position="46"/>
        <end position="286"/>
    </location>
</feature>
<sequence>MNHLIIPISPQSASIRLEQLRLAFTSFNPAVKMMFTSSTVALALLGSALASPVHIRADSASKTESASAPSDTAGVYDWADGWTKSYTVHQSCNSTLRRQLVGALDETVQLAQHAKDHLLRWGSGSEFTQKYFGNGSTSIPIGWYDRIINADKTGVLFRCDDPDRNCATQDEWAGHWRGDNATAETVICPLSFEIRRPLSSVCNLGYTVAQSKLNTFWATDLMHRILHVPIISESVVDHFAEDYAESLELAETDPSKSGIDSDTLQYFAIDVYAYDIAAPGVGCTGELEEATETSSDKATATSEAPKECHTHDDGVVHCS</sequence>
<gene>
    <name evidence="3" type="primary">PRA1</name>
    <name evidence="3" type="ORF">QQX98_009348</name>
</gene>
<feature type="compositionally biased region" description="Polar residues" evidence="1">
    <location>
        <begin position="292"/>
        <end position="302"/>
    </location>
</feature>
<dbReference type="PANTHER" id="PTHR39399:SF1">
    <property type="entry name" value="PROTEIN ZPS1"/>
    <property type="match status" value="1"/>
</dbReference>
<name>A0ABR1GSJ1_9HYPO</name>
<dbReference type="InterPro" id="IPR029482">
    <property type="entry name" value="HRXXH"/>
</dbReference>
<feature type="region of interest" description="Disordered" evidence="1">
    <location>
        <begin position="290"/>
        <end position="313"/>
    </location>
</feature>
<dbReference type="SUPFAM" id="SSF55486">
    <property type="entry name" value="Metalloproteases ('zincins'), catalytic domain"/>
    <property type="match status" value="1"/>
</dbReference>
<accession>A0ABR1GSJ1</accession>
<dbReference type="CDD" id="cd11307">
    <property type="entry name" value="M35_Asp_f2_like"/>
    <property type="match status" value="1"/>
</dbReference>
<evidence type="ECO:0000259" key="2">
    <source>
        <dbReference type="Pfam" id="PF13933"/>
    </source>
</evidence>
<organism evidence="3 4">
    <name type="scientific">Neonectria punicea</name>
    <dbReference type="NCBI Taxonomy" id="979145"/>
    <lineage>
        <taxon>Eukaryota</taxon>
        <taxon>Fungi</taxon>
        <taxon>Dikarya</taxon>
        <taxon>Ascomycota</taxon>
        <taxon>Pezizomycotina</taxon>
        <taxon>Sordariomycetes</taxon>
        <taxon>Hypocreomycetidae</taxon>
        <taxon>Hypocreales</taxon>
        <taxon>Nectriaceae</taxon>
        <taxon>Neonectria</taxon>
    </lineage>
</organism>